<evidence type="ECO:0000313" key="2">
    <source>
        <dbReference type="EMBL" id="CAK9264273.1"/>
    </source>
</evidence>
<organism evidence="2 3">
    <name type="scientific">Sphagnum jensenii</name>
    <dbReference type="NCBI Taxonomy" id="128206"/>
    <lineage>
        <taxon>Eukaryota</taxon>
        <taxon>Viridiplantae</taxon>
        <taxon>Streptophyta</taxon>
        <taxon>Embryophyta</taxon>
        <taxon>Bryophyta</taxon>
        <taxon>Sphagnophytina</taxon>
        <taxon>Sphagnopsida</taxon>
        <taxon>Sphagnales</taxon>
        <taxon>Sphagnaceae</taxon>
        <taxon>Sphagnum</taxon>
    </lineage>
</organism>
<dbReference type="Proteomes" id="UP001497444">
    <property type="component" value="Chromosome 16"/>
</dbReference>
<reference evidence="2" key="1">
    <citation type="submission" date="2024-02" db="EMBL/GenBank/DDBJ databases">
        <authorList>
            <consortium name="ELIXIR-Norway"/>
            <consortium name="Elixir Norway"/>
        </authorList>
    </citation>
    <scope>NUCLEOTIDE SEQUENCE</scope>
</reference>
<name>A0ABP0WBP6_9BRYO</name>
<accession>A0ABP0WBP6</accession>
<gene>
    <name evidence="2" type="ORF">CSSPJE1EN1_LOCUS9751</name>
</gene>
<feature type="compositionally biased region" description="Low complexity" evidence="1">
    <location>
        <begin position="1"/>
        <end position="16"/>
    </location>
</feature>
<evidence type="ECO:0000256" key="1">
    <source>
        <dbReference type="SAM" id="MobiDB-lite"/>
    </source>
</evidence>
<dbReference type="PANTHER" id="PTHR21574">
    <property type="entry name" value="CENTROSOMAL PROTEIN OF 120 KDA"/>
    <property type="match status" value="1"/>
</dbReference>
<dbReference type="EMBL" id="OZ020111">
    <property type="protein sequence ID" value="CAK9264273.1"/>
    <property type="molecule type" value="Genomic_DNA"/>
</dbReference>
<protein>
    <submittedName>
        <fullName evidence="2">Uncharacterized protein</fullName>
    </submittedName>
</protein>
<sequence>MGLKGWGSHDSSSSGSEGKDGDASQQHVFIKNMNDKSQLFSISIDVRSFKANLHLPIASANVIVRVVLPPELVRLATSSCNASATIMTPHLTHPPIQINKGTEVIIPNGYLALELPTSAHSMATMLTQQPIVTMQIVHRDKYAIDNILGLAFVPMKQLLEHPMIEGYVPVIRKAIGLGSQLDEVKIGFLHVILAIKEMGSMKGLKTSKLKDANIHYAFDNQFAMDEQHKDEYSFNVKKFQNHTTAYKDIDSTFNDLEDGDEVGDEVLEAYLVARDNECVSKKKKKMMMKKKKPSKKPFFNMDDENIPSSLSSGDLENNNDYITHSKYELAWEFDLWRQVEESKWRANLKAQENVRMNVIEEKWKKQKKDLSIEMCNTQVEQLNLESKLRAKLLKLEKRERAIILVEEDMSKRKKSLEEDYVNQTSNAQVALKRLQTESEHRIKLECNKYVALQEQYAMLEQQLIISNASLVNLEKQFVTFRIAQQDTIEAQLVGQIITLEQHYKNLQRKGVLAIESKDDYKTQVLKMGKELANLHHQLFEALSKCKSQEHKTPKNLRVVNPPPIEYQAQTSKHEAKVKTQQLIDPMHIPQGFFECENKIGVGAISKLQESTHELHPTKLNNFQEFKENECSSFSPLLQHAPYADARSKEIIVEAQPPSPFMDVVTQSPPNVKTTTNKKEKEVLLMRIQRQGLINMVEDEKEKTTILKRIQQLEQIVDARKKDQHSIYNDQFKLQEVQANTTTKGMVTHLMQQKDDLLKTGVYNKHDRLIKGLDQKIQHFVKLGF</sequence>
<evidence type="ECO:0000313" key="3">
    <source>
        <dbReference type="Proteomes" id="UP001497444"/>
    </source>
</evidence>
<dbReference type="PANTHER" id="PTHR21574:SF0">
    <property type="entry name" value="CENTROSOMAL PROTEIN OF 120 KDA"/>
    <property type="match status" value="1"/>
</dbReference>
<feature type="region of interest" description="Disordered" evidence="1">
    <location>
        <begin position="1"/>
        <end position="23"/>
    </location>
</feature>
<dbReference type="InterPro" id="IPR039893">
    <property type="entry name" value="CEP120-like"/>
</dbReference>
<keyword evidence="3" id="KW-1185">Reference proteome</keyword>
<proteinExistence type="predicted"/>